<dbReference type="PANTHER" id="PTHR44757:SF2">
    <property type="entry name" value="BIOFILM ARCHITECTURE MAINTENANCE PROTEIN MBAA"/>
    <property type="match status" value="1"/>
</dbReference>
<dbReference type="SUPFAM" id="SSF55781">
    <property type="entry name" value="GAF domain-like"/>
    <property type="match status" value="1"/>
</dbReference>
<dbReference type="InterPro" id="IPR001610">
    <property type="entry name" value="PAC"/>
</dbReference>
<sequence length="896" mass="103296">MTEERQVIEFVRRFHQTCLEQQDVEQIGQMLSDDIEWTGAGIYNRIKGRENVLNAYAANQNSDLHEYQILNADYTASALAGHIYSFSGSCYVRCRRKQQEDGERVVRVSGICRFEDGAGYMMRLHHSLPNRAWESDLQHMTQEEVWALRSLVGLQSKELEEKNSNLDALIQNIPGGVICCRDDADLELIFYSDGFLKMFGYTRDEMETIFENKFSRMIVPEDLKSTRLEVIRQMKNGNTKEIEYRVICRDGNYLVIQDKGQLVMRDGQPVFYCILIDITERRKADEELKMSLERYQIILNQATDIIFEWDIKSDTLTCSPNWVKKFGYQAVSDHISEKILKRGNLHSDDEKVFIQMQKEVLLGSPYGENEIRLAAKDGRYIWCRVRYTLQTDQEKRPVRAIGLIADIDREKREKERLLELAEQDSLTGLYNRGAVQTLIQRYVVKARPSDRCVLMILDVDNFKKVNDIYGHLSGDAMLVDIADMLRRLFPENAVLARVGGDEFAVLLYHVKTMEEAAEKADQILKSFRSILKQQNDMISCSIGISTAPENGDNFASIYKNADAALYQAKRQGKNRYAFYAETLEDVIQPESQTDVAEAAVMDQKLADQNLTGYVLDILSRSHSMEKSINQLLEIVGRQVDVSRVYIFEDDEDGSISSNTFEWCKEGIQPEKENLQSIDMDSLDHYYDNFSEEGIFFCRDVSTLLTHQRMLLESQGIKSVLQCRIMDQGKPRGFIGFDECTENRYWTGSQIRLLQTISRILGIFLMKERAQERLCRAMNGFSAALEEQRDWFYILDMETCEFLYTSKKVQERDPQAVNGGVCYRAFFGADRMCEGCPMLLLDSVRTSASSLVWNRNMNCYVHTRAQSVLWPGGKEACMISCRIVEGLEKQREGLERN</sequence>
<dbReference type="Gene3D" id="3.30.450.40">
    <property type="match status" value="1"/>
</dbReference>
<dbReference type="SMART" id="SM00086">
    <property type="entry name" value="PAC"/>
    <property type="match status" value="2"/>
</dbReference>
<dbReference type="InterPro" id="IPR052155">
    <property type="entry name" value="Biofilm_reg_signaling"/>
</dbReference>
<dbReference type="RefSeq" id="WP_118042581.1">
    <property type="nucleotide sequence ID" value="NZ_BQNJ01000001.1"/>
</dbReference>
<proteinExistence type="predicted"/>
<reference evidence="4" key="1">
    <citation type="submission" date="2022-01" db="EMBL/GenBank/DDBJ databases">
        <title>Novel bile acid biosynthetic pathways are enriched in the microbiome of centenarians.</title>
        <authorList>
            <person name="Sato Y."/>
            <person name="Atarashi K."/>
            <person name="Plichta R.D."/>
            <person name="Arai Y."/>
            <person name="Sasajima S."/>
            <person name="Kearney M.S."/>
            <person name="Suda W."/>
            <person name="Takeshita K."/>
            <person name="Sasaki T."/>
            <person name="Okamoto S."/>
            <person name="Skelly N.A."/>
            <person name="Okamura Y."/>
            <person name="Vlamakis H."/>
            <person name="Li Y."/>
            <person name="Tanoue T."/>
            <person name="Takei H."/>
            <person name="Nittono H."/>
            <person name="Narushima S."/>
            <person name="Irie J."/>
            <person name="Itoh H."/>
            <person name="Moriya K."/>
            <person name="Sugiura Y."/>
            <person name="Suematsu M."/>
            <person name="Moritoki N."/>
            <person name="Shibata S."/>
            <person name="Littman R.D."/>
            <person name="Fischbach A.M."/>
            <person name="Uwamino Y."/>
            <person name="Inoue T."/>
            <person name="Honda A."/>
            <person name="Hattori M."/>
            <person name="Murai T."/>
            <person name="Xavier J.R."/>
            <person name="Hirose N."/>
            <person name="Honda K."/>
        </authorList>
    </citation>
    <scope>NUCLEOTIDE SEQUENCE</scope>
    <source>
        <strain evidence="4">CE91-St55</strain>
    </source>
</reference>
<dbReference type="PROSITE" id="PS50113">
    <property type="entry name" value="PAC"/>
    <property type="match status" value="2"/>
</dbReference>
<name>A0AA37JGP3_9FIRM</name>
<dbReference type="NCBIfam" id="TIGR00229">
    <property type="entry name" value="sensory_box"/>
    <property type="match status" value="2"/>
</dbReference>
<evidence type="ECO:0000259" key="3">
    <source>
        <dbReference type="PROSITE" id="PS50887"/>
    </source>
</evidence>
<dbReference type="AlphaFoldDB" id="A0AA37JGP3"/>
<dbReference type="CDD" id="cd01949">
    <property type="entry name" value="GGDEF"/>
    <property type="match status" value="1"/>
</dbReference>
<dbReference type="InterPro" id="IPR000700">
    <property type="entry name" value="PAS-assoc_C"/>
</dbReference>
<evidence type="ECO:0008006" key="6">
    <source>
        <dbReference type="Google" id="ProtNLM"/>
    </source>
</evidence>
<evidence type="ECO:0000259" key="1">
    <source>
        <dbReference type="PROSITE" id="PS50112"/>
    </source>
</evidence>
<dbReference type="SMART" id="SM00267">
    <property type="entry name" value="GGDEF"/>
    <property type="match status" value="1"/>
</dbReference>
<feature type="domain" description="PAC" evidence="2">
    <location>
        <begin position="367"/>
        <end position="419"/>
    </location>
</feature>
<dbReference type="Gene3D" id="3.30.70.270">
    <property type="match status" value="1"/>
</dbReference>
<dbReference type="InterPro" id="IPR029787">
    <property type="entry name" value="Nucleotide_cyclase"/>
</dbReference>
<dbReference type="NCBIfam" id="TIGR00254">
    <property type="entry name" value="GGDEF"/>
    <property type="match status" value="1"/>
</dbReference>
<dbReference type="InterPro" id="IPR003018">
    <property type="entry name" value="GAF"/>
</dbReference>
<dbReference type="Pfam" id="PF08447">
    <property type="entry name" value="PAS_3"/>
    <property type="match status" value="2"/>
</dbReference>
<evidence type="ECO:0000313" key="4">
    <source>
        <dbReference type="EMBL" id="GKH00582.1"/>
    </source>
</evidence>
<protein>
    <recommendedName>
        <fullName evidence="6">Diguanylate cyclase</fullName>
    </recommendedName>
</protein>
<dbReference type="InterPro" id="IPR000160">
    <property type="entry name" value="GGDEF_dom"/>
</dbReference>
<organism evidence="4 5">
    <name type="scientific">Hungatella hathewayi</name>
    <dbReference type="NCBI Taxonomy" id="154046"/>
    <lineage>
        <taxon>Bacteria</taxon>
        <taxon>Bacillati</taxon>
        <taxon>Bacillota</taxon>
        <taxon>Clostridia</taxon>
        <taxon>Lachnospirales</taxon>
        <taxon>Lachnospiraceae</taxon>
        <taxon>Hungatella</taxon>
    </lineage>
</organism>
<dbReference type="Pfam" id="PF01590">
    <property type="entry name" value="GAF"/>
    <property type="match status" value="1"/>
</dbReference>
<dbReference type="SMART" id="SM00091">
    <property type="entry name" value="PAS"/>
    <property type="match status" value="2"/>
</dbReference>
<dbReference type="InterPro" id="IPR035965">
    <property type="entry name" value="PAS-like_dom_sf"/>
</dbReference>
<accession>A0AA37JGP3</accession>
<dbReference type="SUPFAM" id="SSF55073">
    <property type="entry name" value="Nucleotide cyclase"/>
    <property type="match status" value="1"/>
</dbReference>
<dbReference type="InterPro" id="IPR013655">
    <property type="entry name" value="PAS_fold_3"/>
</dbReference>
<dbReference type="PROSITE" id="PS50887">
    <property type="entry name" value="GGDEF"/>
    <property type="match status" value="1"/>
</dbReference>
<dbReference type="EMBL" id="BQNJ01000001">
    <property type="protein sequence ID" value="GKH00582.1"/>
    <property type="molecule type" value="Genomic_DNA"/>
</dbReference>
<feature type="domain" description="PAS" evidence="1">
    <location>
        <begin position="162"/>
        <end position="237"/>
    </location>
</feature>
<dbReference type="Pfam" id="PF00990">
    <property type="entry name" value="GGDEF"/>
    <property type="match status" value="1"/>
</dbReference>
<dbReference type="SUPFAM" id="SSF54427">
    <property type="entry name" value="NTF2-like"/>
    <property type="match status" value="1"/>
</dbReference>
<gene>
    <name evidence="4" type="ORF">CE91St55_25630</name>
</gene>
<dbReference type="SUPFAM" id="SSF55785">
    <property type="entry name" value="PYP-like sensor domain (PAS domain)"/>
    <property type="match status" value="2"/>
</dbReference>
<feature type="domain" description="PAC" evidence="2">
    <location>
        <begin position="240"/>
        <end position="290"/>
    </location>
</feature>
<dbReference type="InterPro" id="IPR029016">
    <property type="entry name" value="GAF-like_dom_sf"/>
</dbReference>
<dbReference type="PROSITE" id="PS50112">
    <property type="entry name" value="PAS"/>
    <property type="match status" value="1"/>
</dbReference>
<dbReference type="InterPro" id="IPR043128">
    <property type="entry name" value="Rev_trsase/Diguanyl_cyclase"/>
</dbReference>
<dbReference type="Proteomes" id="UP001055091">
    <property type="component" value="Unassembled WGS sequence"/>
</dbReference>
<evidence type="ECO:0000259" key="2">
    <source>
        <dbReference type="PROSITE" id="PS50113"/>
    </source>
</evidence>
<dbReference type="InterPro" id="IPR000014">
    <property type="entry name" value="PAS"/>
</dbReference>
<dbReference type="FunFam" id="3.30.70.270:FF:000001">
    <property type="entry name" value="Diguanylate cyclase domain protein"/>
    <property type="match status" value="1"/>
</dbReference>
<comment type="caution">
    <text evidence="4">The sequence shown here is derived from an EMBL/GenBank/DDBJ whole genome shotgun (WGS) entry which is preliminary data.</text>
</comment>
<dbReference type="Gene3D" id="3.10.450.50">
    <property type="match status" value="1"/>
</dbReference>
<dbReference type="InterPro" id="IPR032710">
    <property type="entry name" value="NTF2-like_dom_sf"/>
</dbReference>
<evidence type="ECO:0000313" key="5">
    <source>
        <dbReference type="Proteomes" id="UP001055091"/>
    </source>
</evidence>
<dbReference type="PANTHER" id="PTHR44757">
    <property type="entry name" value="DIGUANYLATE CYCLASE DGCP"/>
    <property type="match status" value="1"/>
</dbReference>
<feature type="domain" description="GGDEF" evidence="3">
    <location>
        <begin position="450"/>
        <end position="581"/>
    </location>
</feature>
<dbReference type="Gene3D" id="3.30.450.20">
    <property type="entry name" value="PAS domain"/>
    <property type="match status" value="2"/>
</dbReference>
<dbReference type="CDD" id="cd00130">
    <property type="entry name" value="PAS"/>
    <property type="match status" value="2"/>
</dbReference>